<keyword evidence="2" id="KW-0433">Leucine-rich repeat</keyword>
<dbReference type="PANTHER" id="PTHR24113">
    <property type="entry name" value="RAN GTPASE-ACTIVATING PROTEIN 1"/>
    <property type="match status" value="1"/>
</dbReference>
<accession>A0A8E0S4Y4</accession>
<protein>
    <submittedName>
        <fullName evidence="4">Uncharacterized protein</fullName>
    </submittedName>
</protein>
<dbReference type="Gene3D" id="3.80.10.10">
    <property type="entry name" value="Ribonuclease Inhibitor"/>
    <property type="match status" value="1"/>
</dbReference>
<comment type="caution">
    <text evidence="4">The sequence shown here is derived from an EMBL/GenBank/DDBJ whole genome shotgun (WGS) entry which is preliminary data.</text>
</comment>
<dbReference type="GO" id="GO:0005096">
    <property type="term" value="F:GTPase activator activity"/>
    <property type="evidence" value="ECO:0007669"/>
    <property type="project" value="UniProtKB-KW"/>
</dbReference>
<evidence type="ECO:0000256" key="1">
    <source>
        <dbReference type="ARBA" id="ARBA00022468"/>
    </source>
</evidence>
<evidence type="ECO:0000256" key="3">
    <source>
        <dbReference type="ARBA" id="ARBA00022737"/>
    </source>
</evidence>
<keyword evidence="5" id="KW-1185">Reference proteome</keyword>
<dbReference type="AlphaFoldDB" id="A0A8E0S4Y4"/>
<dbReference type="SUPFAM" id="SSF52047">
    <property type="entry name" value="RNI-like"/>
    <property type="match status" value="1"/>
</dbReference>
<name>A0A8E0S4Y4_9TREM</name>
<evidence type="ECO:0000313" key="5">
    <source>
        <dbReference type="Proteomes" id="UP000728185"/>
    </source>
</evidence>
<dbReference type="GO" id="GO:0005634">
    <property type="term" value="C:nucleus"/>
    <property type="evidence" value="ECO:0007669"/>
    <property type="project" value="TreeGrafter"/>
</dbReference>
<evidence type="ECO:0000256" key="2">
    <source>
        <dbReference type="ARBA" id="ARBA00022614"/>
    </source>
</evidence>
<dbReference type="InterPro" id="IPR032675">
    <property type="entry name" value="LRR_dom_sf"/>
</dbReference>
<feature type="non-terminal residue" evidence="4">
    <location>
        <position position="415"/>
    </location>
</feature>
<keyword evidence="1" id="KW-0343">GTPase activation</keyword>
<dbReference type="SMART" id="SM00368">
    <property type="entry name" value="LRR_RI"/>
    <property type="match status" value="6"/>
</dbReference>
<dbReference type="InterPro" id="IPR027038">
    <property type="entry name" value="RanGap"/>
</dbReference>
<proteinExistence type="predicted"/>
<dbReference type="GO" id="GO:0031267">
    <property type="term" value="F:small GTPase binding"/>
    <property type="evidence" value="ECO:0007669"/>
    <property type="project" value="TreeGrafter"/>
</dbReference>
<evidence type="ECO:0000313" key="4">
    <source>
        <dbReference type="EMBL" id="KAA0196301.1"/>
    </source>
</evidence>
<keyword evidence="3" id="KW-0677">Repeat</keyword>
<sequence>IFLFKFQVASGGTSVASSAGLTRWSPCESVNKADRDSELAGQDETNFLCSPTSGPLPKVCFIYAKRCVQLKVIQSEKHYRSLIESLATDNQNQLIGAPQTLNDQIVVCHATYPSCGTTALCSTIPYFPKCAKVVLDGNDLTSWAIKSIVTDVCQLKHLTELVLSNVNLKVIPEKTVVHLFNSIKTLKKLDISGNKLSDKMTANILEQLIVHRNLEHLDLSKNHVGIQGCQVLEKLLGETATLKTLNCSWNEIRGPAAMTFAKGLKENYGLQYLNLAWNGIGNNGAWAIGSWLKEAGQLLSLNLSSNRIEASGLAGLFLGLAENETMRELVLSRNPLSEMAVKESLYALANGLSRSVLEILDVRYIDLGLSFDQVVQYAKHCRPQLTCFWSLRDPQLFAKFKQVSRFVLSCFFQAQ</sequence>
<dbReference type="PANTHER" id="PTHR24113:SF12">
    <property type="entry name" value="RAN GTPASE-ACTIVATING PROTEIN 1"/>
    <property type="match status" value="1"/>
</dbReference>
<gene>
    <name evidence="4" type="ORF">FBUS_09160</name>
</gene>
<organism evidence="4 5">
    <name type="scientific">Fasciolopsis buskii</name>
    <dbReference type="NCBI Taxonomy" id="27845"/>
    <lineage>
        <taxon>Eukaryota</taxon>
        <taxon>Metazoa</taxon>
        <taxon>Spiralia</taxon>
        <taxon>Lophotrochozoa</taxon>
        <taxon>Platyhelminthes</taxon>
        <taxon>Trematoda</taxon>
        <taxon>Digenea</taxon>
        <taxon>Plagiorchiida</taxon>
        <taxon>Echinostomata</taxon>
        <taxon>Echinostomatoidea</taxon>
        <taxon>Fasciolidae</taxon>
        <taxon>Fasciolopsis</taxon>
    </lineage>
</organism>
<reference evidence="4" key="1">
    <citation type="submission" date="2019-05" db="EMBL/GenBank/DDBJ databases">
        <title>Annotation for the trematode Fasciolopsis buski.</title>
        <authorList>
            <person name="Choi Y.-J."/>
        </authorList>
    </citation>
    <scope>NUCLEOTIDE SEQUENCE</scope>
    <source>
        <strain evidence="4">HT</strain>
        <tissue evidence="4">Whole worm</tissue>
    </source>
</reference>
<dbReference type="GO" id="GO:0005829">
    <property type="term" value="C:cytosol"/>
    <property type="evidence" value="ECO:0007669"/>
    <property type="project" value="TreeGrafter"/>
</dbReference>
<dbReference type="EMBL" id="LUCM01003124">
    <property type="protein sequence ID" value="KAA0196301.1"/>
    <property type="molecule type" value="Genomic_DNA"/>
</dbReference>
<dbReference type="Pfam" id="PF13516">
    <property type="entry name" value="LRR_6"/>
    <property type="match status" value="4"/>
</dbReference>
<dbReference type="InterPro" id="IPR001611">
    <property type="entry name" value="Leu-rich_rpt"/>
</dbReference>
<dbReference type="Proteomes" id="UP000728185">
    <property type="component" value="Unassembled WGS sequence"/>
</dbReference>
<dbReference type="GO" id="GO:0006913">
    <property type="term" value="P:nucleocytoplasmic transport"/>
    <property type="evidence" value="ECO:0007669"/>
    <property type="project" value="TreeGrafter"/>
</dbReference>
<dbReference type="GO" id="GO:0048471">
    <property type="term" value="C:perinuclear region of cytoplasm"/>
    <property type="evidence" value="ECO:0007669"/>
    <property type="project" value="TreeGrafter"/>
</dbReference>
<dbReference type="OrthoDB" id="6066626at2759"/>